<evidence type="ECO:0000256" key="6">
    <source>
        <dbReference type="ARBA" id="ARBA00022842"/>
    </source>
</evidence>
<evidence type="ECO:0000313" key="13">
    <source>
        <dbReference type="Proteomes" id="UP001205867"/>
    </source>
</evidence>
<evidence type="ECO:0000256" key="7">
    <source>
        <dbReference type="ARBA" id="ARBA00023027"/>
    </source>
</evidence>
<keyword evidence="6 8" id="KW-0460">Magnesium</keyword>
<reference evidence="12" key="1">
    <citation type="submission" date="2023-06" db="EMBL/GenBank/DDBJ databases">
        <title>lsaBGC provides a comprehensive framework for evolutionary analysis of biosynthetic gene clusters within focal taxa.</title>
        <authorList>
            <person name="Salamzade R."/>
            <person name="Sandstrom S."/>
            <person name="Kalan L.R."/>
        </authorList>
    </citation>
    <scope>NUCLEOTIDE SEQUENCE</scope>
    <source>
        <strain evidence="12">P3-SID899</strain>
    </source>
</reference>
<dbReference type="NCBIfam" id="TIGR00552">
    <property type="entry name" value="nadE"/>
    <property type="match status" value="1"/>
</dbReference>
<comment type="pathway">
    <text evidence="8">Cofactor biosynthesis; NAD(+) biosynthesis; NAD(+) from deamido-NAD(+) (ammonia route): step 1/1.</text>
</comment>
<comment type="subunit">
    <text evidence="8">Homodimer.</text>
</comment>
<dbReference type="InterPro" id="IPR022310">
    <property type="entry name" value="NAD/GMP_synthase"/>
</dbReference>
<evidence type="ECO:0000256" key="2">
    <source>
        <dbReference type="ARBA" id="ARBA00022598"/>
    </source>
</evidence>
<feature type="domain" description="NAD/GMP synthase" evidence="11">
    <location>
        <begin position="24"/>
        <end position="293"/>
    </location>
</feature>
<dbReference type="EC" id="6.3.1.5" evidence="8 10"/>
<evidence type="ECO:0000259" key="11">
    <source>
        <dbReference type="Pfam" id="PF02540"/>
    </source>
</evidence>
<accession>A0AAP3AMD2</accession>
<dbReference type="NCBIfam" id="NF001979">
    <property type="entry name" value="PRK00768.1"/>
    <property type="match status" value="1"/>
</dbReference>
<feature type="binding site" evidence="8">
    <location>
        <position position="239"/>
    </location>
    <ligand>
        <name>ATP</name>
        <dbReference type="ChEBI" id="CHEBI:30616"/>
    </ligand>
</feature>
<feature type="binding site" evidence="8">
    <location>
        <position position="52"/>
    </location>
    <ligand>
        <name>Mg(2+)</name>
        <dbReference type="ChEBI" id="CHEBI:18420"/>
    </ligand>
</feature>
<keyword evidence="3 8" id="KW-0479">Metal-binding</keyword>
<dbReference type="InterPro" id="IPR022926">
    <property type="entry name" value="NH(3)-dep_NAD(+)_synth"/>
</dbReference>
<dbReference type="GO" id="GO:0004359">
    <property type="term" value="F:glutaminase activity"/>
    <property type="evidence" value="ECO:0007669"/>
    <property type="project" value="InterPro"/>
</dbReference>
<dbReference type="AlphaFoldDB" id="A0AAP3AMD2"/>
<dbReference type="EMBL" id="JALXKZ020000019">
    <property type="protein sequence ID" value="MCV7629353.1"/>
    <property type="molecule type" value="Genomic_DNA"/>
</dbReference>
<feature type="binding site" evidence="8">
    <location>
        <begin position="46"/>
        <end position="53"/>
    </location>
    <ligand>
        <name>ATP</name>
        <dbReference type="ChEBI" id="CHEBI:30616"/>
    </ligand>
</feature>
<evidence type="ECO:0000256" key="1">
    <source>
        <dbReference type="ARBA" id="ARBA00005859"/>
    </source>
</evidence>
<dbReference type="PANTHER" id="PTHR23090:SF7">
    <property type="entry name" value="NH(3)-DEPENDENT NAD(+) SYNTHETASE"/>
    <property type="match status" value="1"/>
</dbReference>
<dbReference type="PANTHER" id="PTHR23090">
    <property type="entry name" value="NH 3 /GLUTAMINE-DEPENDENT NAD + SYNTHETASE"/>
    <property type="match status" value="1"/>
</dbReference>
<dbReference type="Proteomes" id="UP001205867">
    <property type="component" value="Unassembled WGS sequence"/>
</dbReference>
<dbReference type="InterPro" id="IPR003694">
    <property type="entry name" value="NAD_synthase"/>
</dbReference>
<dbReference type="HAMAP" id="MF_00193">
    <property type="entry name" value="NadE_ammonia_dep"/>
    <property type="match status" value="1"/>
</dbReference>
<dbReference type="GO" id="GO:0046872">
    <property type="term" value="F:metal ion binding"/>
    <property type="evidence" value="ECO:0007669"/>
    <property type="project" value="UniProtKB-KW"/>
</dbReference>
<evidence type="ECO:0000256" key="9">
    <source>
        <dbReference type="RuleBase" id="RU003811"/>
    </source>
</evidence>
<organism evidence="12 13">
    <name type="scientific">Micrococcus luteus</name>
    <name type="common">Micrococcus lysodeikticus</name>
    <dbReference type="NCBI Taxonomy" id="1270"/>
    <lineage>
        <taxon>Bacteria</taxon>
        <taxon>Bacillati</taxon>
        <taxon>Actinomycetota</taxon>
        <taxon>Actinomycetes</taxon>
        <taxon>Micrococcales</taxon>
        <taxon>Micrococcaceae</taxon>
        <taxon>Micrococcus</taxon>
    </lineage>
</organism>
<comment type="caution">
    <text evidence="12">The sequence shown here is derived from an EMBL/GenBank/DDBJ whole genome shotgun (WGS) entry which is preliminary data.</text>
</comment>
<proteinExistence type="inferred from homology"/>
<evidence type="ECO:0000256" key="4">
    <source>
        <dbReference type="ARBA" id="ARBA00022741"/>
    </source>
</evidence>
<dbReference type="CDD" id="cd00553">
    <property type="entry name" value="NAD_synthase"/>
    <property type="match status" value="1"/>
</dbReference>
<dbReference type="InterPro" id="IPR014729">
    <property type="entry name" value="Rossmann-like_a/b/a_fold"/>
</dbReference>
<feature type="binding site" description="in other chain" evidence="8">
    <location>
        <position position="201"/>
    </location>
    <ligand>
        <name>deamido-NAD(+)</name>
        <dbReference type="ChEBI" id="CHEBI:58437"/>
        <note>ligand shared between two neighboring subunits</note>
    </ligand>
</feature>
<keyword evidence="4 8" id="KW-0547">Nucleotide-binding</keyword>
<sequence>MRELQQRIIAQQGVLPEIDPAAEVERRVAFLVDYLAATGASGFVLGISGGVDSSVGGRLAQLAVERRRAQLGVTDAVALGGPGTTPPGEAGVGADVVPSRENPRFTAVRLPYKVQHDEADARAAMDFVGADQDVTLNIAEPVQGLAAAFAEAVGEPISDYNQGNVKARIRMTAQYAVAGAHGQLVIGTDHAAEAVTGFYTKFGDGGADVLPLAGLNKRQVRALGRELGAPEPLWNKVPTADLLDGTPGQTDEAELGMTYEDIDDYLEGKDVPAEVAEKLEGIWLRSRHKRTMPVTIHDDWWR</sequence>
<evidence type="ECO:0000256" key="10">
    <source>
        <dbReference type="RuleBase" id="RU003812"/>
    </source>
</evidence>
<evidence type="ECO:0000256" key="3">
    <source>
        <dbReference type="ARBA" id="ARBA00022723"/>
    </source>
</evidence>
<evidence type="ECO:0000313" key="12">
    <source>
        <dbReference type="EMBL" id="MCV7629353.1"/>
    </source>
</evidence>
<keyword evidence="2 8" id="KW-0436">Ligase</keyword>
<feature type="binding site" evidence="8">
    <location>
        <position position="208"/>
    </location>
    <ligand>
        <name>deamido-NAD(+)</name>
        <dbReference type="ChEBI" id="CHEBI:58437"/>
        <note>ligand shared between two neighboring subunits</note>
    </ligand>
</feature>
<dbReference type="GO" id="GO:0005524">
    <property type="term" value="F:ATP binding"/>
    <property type="evidence" value="ECO:0007669"/>
    <property type="project" value="UniProtKB-UniRule"/>
</dbReference>
<comment type="function">
    <text evidence="8">Catalyzes the ATP-dependent amidation of deamido-NAD to form NAD. Uses ammonia as a nitrogen source.</text>
</comment>
<comment type="similarity">
    <text evidence="1 8 9">Belongs to the NAD synthetase family.</text>
</comment>
<dbReference type="GO" id="GO:0003952">
    <property type="term" value="F:NAD+ synthase (glutamine-hydrolyzing) activity"/>
    <property type="evidence" value="ECO:0007669"/>
    <property type="project" value="InterPro"/>
</dbReference>
<protein>
    <recommendedName>
        <fullName evidence="8 10">NH(3)-dependent NAD(+) synthetase</fullName>
        <ecNumber evidence="8 10">6.3.1.5</ecNumber>
    </recommendedName>
</protein>
<feature type="binding site" description="in other chain" evidence="8">
    <location>
        <begin position="288"/>
        <end position="289"/>
    </location>
    <ligand>
        <name>deamido-NAD(+)</name>
        <dbReference type="ChEBI" id="CHEBI:58437"/>
        <note>ligand shared between two neighboring subunits</note>
    </ligand>
</feature>
<feature type="binding site" evidence="8">
    <location>
        <position position="188"/>
    </location>
    <ligand>
        <name>ATP</name>
        <dbReference type="ChEBI" id="CHEBI:30616"/>
    </ligand>
</feature>
<keyword evidence="7 8" id="KW-0520">NAD</keyword>
<feature type="binding site" evidence="8">
    <location>
        <position position="217"/>
    </location>
    <ligand>
        <name>ATP</name>
        <dbReference type="ChEBI" id="CHEBI:30616"/>
    </ligand>
</feature>
<comment type="catalytic activity">
    <reaction evidence="8 10">
        <text>deamido-NAD(+) + NH4(+) + ATP = AMP + diphosphate + NAD(+) + H(+)</text>
        <dbReference type="Rhea" id="RHEA:21188"/>
        <dbReference type="ChEBI" id="CHEBI:15378"/>
        <dbReference type="ChEBI" id="CHEBI:28938"/>
        <dbReference type="ChEBI" id="CHEBI:30616"/>
        <dbReference type="ChEBI" id="CHEBI:33019"/>
        <dbReference type="ChEBI" id="CHEBI:57540"/>
        <dbReference type="ChEBI" id="CHEBI:58437"/>
        <dbReference type="ChEBI" id="CHEBI:456215"/>
        <dbReference type="EC" id="6.3.1.5"/>
    </reaction>
</comment>
<dbReference type="GO" id="GO:0005737">
    <property type="term" value="C:cytoplasm"/>
    <property type="evidence" value="ECO:0007669"/>
    <property type="project" value="InterPro"/>
</dbReference>
<dbReference type="GO" id="GO:0009435">
    <property type="term" value="P:NAD+ biosynthetic process"/>
    <property type="evidence" value="ECO:0007669"/>
    <property type="project" value="UniProtKB-UniRule"/>
</dbReference>
<dbReference type="GO" id="GO:0008795">
    <property type="term" value="F:NAD+ synthase activity"/>
    <property type="evidence" value="ECO:0007669"/>
    <property type="project" value="UniProtKB-UniRule"/>
</dbReference>
<evidence type="ECO:0000256" key="5">
    <source>
        <dbReference type="ARBA" id="ARBA00022840"/>
    </source>
</evidence>
<dbReference type="SUPFAM" id="SSF52402">
    <property type="entry name" value="Adenine nucleotide alpha hydrolases-like"/>
    <property type="match status" value="1"/>
</dbReference>
<gene>
    <name evidence="8 12" type="primary">nadE</name>
    <name evidence="12" type="ORF">M3A82_008375</name>
</gene>
<evidence type="ECO:0000256" key="8">
    <source>
        <dbReference type="HAMAP-Rule" id="MF_00193"/>
    </source>
</evidence>
<feature type="binding site" description="in other chain" evidence="8">
    <location>
        <position position="168"/>
    </location>
    <ligand>
        <name>deamido-NAD(+)</name>
        <dbReference type="ChEBI" id="CHEBI:58437"/>
        <note>ligand shared between two neighboring subunits</note>
    </ligand>
</feature>
<dbReference type="Gene3D" id="3.40.50.620">
    <property type="entry name" value="HUPs"/>
    <property type="match status" value="1"/>
</dbReference>
<feature type="binding site" evidence="8">
    <location>
        <position position="193"/>
    </location>
    <ligand>
        <name>Mg(2+)</name>
        <dbReference type="ChEBI" id="CHEBI:18420"/>
    </ligand>
</feature>
<dbReference type="Pfam" id="PF02540">
    <property type="entry name" value="NAD_synthase"/>
    <property type="match status" value="1"/>
</dbReference>
<name>A0AAP3AMD2_MICLU</name>
<keyword evidence="5 8" id="KW-0067">ATP-binding</keyword>